<reference evidence="8 9" key="1">
    <citation type="journal article" date="2018" name="Science">
        <title>The opium poppy genome and morphinan production.</title>
        <authorList>
            <person name="Guo L."/>
            <person name="Winzer T."/>
            <person name="Yang X."/>
            <person name="Li Y."/>
            <person name="Ning Z."/>
            <person name="He Z."/>
            <person name="Teodor R."/>
            <person name="Lu Y."/>
            <person name="Bowser T.A."/>
            <person name="Graham I.A."/>
            <person name="Ye K."/>
        </authorList>
    </citation>
    <scope>NUCLEOTIDE SEQUENCE [LARGE SCALE GENOMIC DNA]</scope>
    <source>
        <strain evidence="9">cv. HN1</strain>
        <tissue evidence="8">Leaves</tissue>
    </source>
</reference>
<evidence type="ECO:0000313" key="9">
    <source>
        <dbReference type="Proteomes" id="UP000316621"/>
    </source>
</evidence>
<keyword evidence="6" id="KW-1133">Transmembrane helix</keyword>
<protein>
    <recommendedName>
        <fullName evidence="7">Glycosyltransferase 61 catalytic domain-containing protein</fullName>
    </recommendedName>
</protein>
<keyword evidence="3" id="KW-0808">Transferase</keyword>
<keyword evidence="6" id="KW-0472">Membrane</keyword>
<gene>
    <name evidence="8" type="ORF">C5167_042563</name>
</gene>
<dbReference type="STRING" id="3469.A0A4Y7L4W4"/>
<evidence type="ECO:0000256" key="6">
    <source>
        <dbReference type="SAM" id="Phobius"/>
    </source>
</evidence>
<dbReference type="PANTHER" id="PTHR20961">
    <property type="entry name" value="GLYCOSYLTRANSFERASE"/>
    <property type="match status" value="1"/>
</dbReference>
<feature type="compositionally biased region" description="Low complexity" evidence="5">
    <location>
        <begin position="44"/>
        <end position="63"/>
    </location>
</feature>
<evidence type="ECO:0000256" key="1">
    <source>
        <dbReference type="ARBA" id="ARBA00004323"/>
    </source>
</evidence>
<feature type="transmembrane region" description="Helical" evidence="6">
    <location>
        <begin position="20"/>
        <end position="40"/>
    </location>
</feature>
<accession>A0A4Y7L4W4</accession>
<evidence type="ECO:0000256" key="4">
    <source>
        <dbReference type="ARBA" id="ARBA00023180"/>
    </source>
</evidence>
<organism evidence="8 9">
    <name type="scientific">Papaver somniferum</name>
    <name type="common">Opium poppy</name>
    <dbReference type="NCBI Taxonomy" id="3469"/>
    <lineage>
        <taxon>Eukaryota</taxon>
        <taxon>Viridiplantae</taxon>
        <taxon>Streptophyta</taxon>
        <taxon>Embryophyta</taxon>
        <taxon>Tracheophyta</taxon>
        <taxon>Spermatophyta</taxon>
        <taxon>Magnoliopsida</taxon>
        <taxon>Ranunculales</taxon>
        <taxon>Papaveraceae</taxon>
        <taxon>Papaveroideae</taxon>
        <taxon>Papaver</taxon>
    </lineage>
</organism>
<dbReference type="GO" id="GO:0016763">
    <property type="term" value="F:pentosyltransferase activity"/>
    <property type="evidence" value="ECO:0007669"/>
    <property type="project" value="UniProtKB-ARBA"/>
</dbReference>
<dbReference type="EMBL" id="CM010724">
    <property type="protein sequence ID" value="RZC79987.1"/>
    <property type="molecule type" value="Genomic_DNA"/>
</dbReference>
<keyword evidence="9" id="KW-1185">Reference proteome</keyword>
<feature type="domain" description="Glycosyltransferase 61 catalytic" evidence="7">
    <location>
        <begin position="305"/>
        <end position="395"/>
    </location>
</feature>
<keyword evidence="6" id="KW-0812">Transmembrane</keyword>
<dbReference type="GO" id="GO:0000139">
    <property type="term" value="C:Golgi membrane"/>
    <property type="evidence" value="ECO:0007669"/>
    <property type="project" value="UniProtKB-SubCell"/>
</dbReference>
<evidence type="ECO:0000259" key="7">
    <source>
        <dbReference type="Pfam" id="PF04577"/>
    </source>
</evidence>
<dbReference type="Proteomes" id="UP000316621">
    <property type="component" value="Chromosome 10"/>
</dbReference>
<dbReference type="OMA" id="FRDYLME"/>
<dbReference type="PANTHER" id="PTHR20961:SF98">
    <property type="entry name" value="GLYCOSYLTRANSFERASE"/>
    <property type="match status" value="1"/>
</dbReference>
<dbReference type="Gramene" id="RZC79987">
    <property type="protein sequence ID" value="RZC79987"/>
    <property type="gene ID" value="C5167_042563"/>
</dbReference>
<comment type="subcellular location">
    <subcellularLocation>
        <location evidence="1">Golgi apparatus membrane</location>
        <topology evidence="1">Single-pass type II membrane protein</topology>
    </subcellularLocation>
</comment>
<evidence type="ECO:0000256" key="2">
    <source>
        <dbReference type="ARBA" id="ARBA00022676"/>
    </source>
</evidence>
<name>A0A4Y7L4W4_PAPSO</name>
<evidence type="ECO:0000256" key="5">
    <source>
        <dbReference type="SAM" id="MobiDB-lite"/>
    </source>
</evidence>
<dbReference type="InterPro" id="IPR049625">
    <property type="entry name" value="Glyco_transf_61_cat"/>
</dbReference>
<dbReference type="Pfam" id="PF04577">
    <property type="entry name" value="Glyco_transf_61"/>
    <property type="match status" value="1"/>
</dbReference>
<keyword evidence="4" id="KW-0325">Glycoprotein</keyword>
<keyword evidence="2" id="KW-0328">Glycosyltransferase</keyword>
<sequence>MMGSSLLGKRRLEATGRIDLTTIVLCVSFCLVLLIHQITLSSLTKKSSSPSSSSSTLPNSTTTQVIPSELNTVERKIAPQQRQPSEAALPVLQVISCDRTHKRYDICSLNGPTIMDPTNSIFHVLDPTSTTSSSTVSQKIRPYPRKWETNLMNSRIKELSLLATSSQLEDVHCDIHHRNPALVFSSGGYTGNPYHDFDDGFIPLFITLRTAYPSSEDQPILVISKCEDWRLDKYSELLKIFSPCPIINLDHETSTHCFPSATVGLISHGFMTIDPTLLPNSETLRDFRALLESAYAKTGLQTNPTISALSASTPTPRPRLLVVSRAGENVGRVMSNQAEVVLLAKEIGFDVTIFEPTKFTSVTETYRLLNSAHTVVGVHGAAMTNLLFLRPGSVFMQVVPIGTDWAAEVCYGKPAKEIGLDYMEYKIKVNESTLVDKYGKDSMVVKDPKSVSKKDWSIIKKIYFIEQNVRVNLVRFEKHLRKAYKKAKKFMDNMGYN</sequence>
<dbReference type="InterPro" id="IPR007657">
    <property type="entry name" value="Glycosyltransferase_61"/>
</dbReference>
<proteinExistence type="predicted"/>
<evidence type="ECO:0000313" key="8">
    <source>
        <dbReference type="EMBL" id="RZC79987.1"/>
    </source>
</evidence>
<feature type="region of interest" description="Disordered" evidence="5">
    <location>
        <begin position="44"/>
        <end position="65"/>
    </location>
</feature>
<evidence type="ECO:0000256" key="3">
    <source>
        <dbReference type="ARBA" id="ARBA00022679"/>
    </source>
</evidence>
<dbReference type="AlphaFoldDB" id="A0A4Y7L4W4"/>